<dbReference type="GO" id="GO:0003960">
    <property type="term" value="F:quinone reductase (NADPH) activity"/>
    <property type="evidence" value="ECO:0007669"/>
    <property type="project" value="InterPro"/>
</dbReference>
<dbReference type="GO" id="GO:0005829">
    <property type="term" value="C:cytosol"/>
    <property type="evidence" value="ECO:0007669"/>
    <property type="project" value="TreeGrafter"/>
</dbReference>
<keyword evidence="6" id="KW-1185">Reference proteome</keyword>
<dbReference type="CDD" id="cd05286">
    <property type="entry name" value="QOR2"/>
    <property type="match status" value="1"/>
</dbReference>
<sequence>MSMKALYVEEFGDSSKLKYGEVPKPEPAEEEVLVKNEICGLNYLEVMMRDGYIPLEALGSGFPLTMGVEAAGTVEKIGANVIGVTKGERVAYAVVGSGAHAEYAKVSASRLVKVPDEISFEQAATSMIQGLTAHYLVHTTGRVKPGDKVLIHAISGGTGSLVCQVAKNRGAFVIGTTSTEAKAAKAREAGADEVILYSQKDFAEEVNRITDGKGVNVIYDGIGKKTFEKDFECLAIQGIVVSFGLVSGPPPPIDVEKLAKGSFSICRPMLFHYIANEEDLKKRSSEVFAWIKKGEVKFGDFTVLPLSEGKKAYDLLGSGKSTGKILMKP</sequence>
<name>A0A3M6TYQ2_POCDA</name>
<dbReference type="PANTHER" id="PTHR48106:SF13">
    <property type="entry name" value="QUINONE OXIDOREDUCTASE-RELATED"/>
    <property type="match status" value="1"/>
</dbReference>
<keyword evidence="1" id="KW-0521">NADP</keyword>
<evidence type="ECO:0000256" key="1">
    <source>
        <dbReference type="ARBA" id="ARBA00022857"/>
    </source>
</evidence>
<comment type="caution">
    <text evidence="5">The sequence shown here is derived from an EMBL/GenBank/DDBJ whole genome shotgun (WGS) entry which is preliminary data.</text>
</comment>
<dbReference type="FunFam" id="3.40.50.720:FF:000053">
    <property type="entry name" value="Quinone oxidoreductase 1"/>
    <property type="match status" value="1"/>
</dbReference>
<dbReference type="Pfam" id="PF08240">
    <property type="entry name" value="ADH_N"/>
    <property type="match status" value="1"/>
</dbReference>
<dbReference type="InterPro" id="IPR020843">
    <property type="entry name" value="ER"/>
</dbReference>
<evidence type="ECO:0000259" key="4">
    <source>
        <dbReference type="SMART" id="SM00829"/>
    </source>
</evidence>
<organism evidence="5 6">
    <name type="scientific">Pocillopora damicornis</name>
    <name type="common">Cauliflower coral</name>
    <name type="synonym">Millepora damicornis</name>
    <dbReference type="NCBI Taxonomy" id="46731"/>
    <lineage>
        <taxon>Eukaryota</taxon>
        <taxon>Metazoa</taxon>
        <taxon>Cnidaria</taxon>
        <taxon>Anthozoa</taxon>
        <taxon>Hexacorallia</taxon>
        <taxon>Scleractinia</taxon>
        <taxon>Astrocoeniina</taxon>
        <taxon>Pocilloporidae</taxon>
        <taxon>Pocillopora</taxon>
    </lineage>
</organism>
<dbReference type="OMA" id="VRQGMAW"/>
<dbReference type="Gene3D" id="3.90.180.10">
    <property type="entry name" value="Medium-chain alcohol dehydrogenases, catalytic domain"/>
    <property type="match status" value="1"/>
</dbReference>
<gene>
    <name evidence="5" type="ORF">pdam_00018705</name>
</gene>
<evidence type="ECO:0000313" key="5">
    <source>
        <dbReference type="EMBL" id="RMX46517.1"/>
    </source>
</evidence>
<feature type="domain" description="Enoyl reductase (ER)" evidence="4">
    <location>
        <begin position="12"/>
        <end position="327"/>
    </location>
</feature>
<dbReference type="SUPFAM" id="SSF50129">
    <property type="entry name" value="GroES-like"/>
    <property type="match status" value="1"/>
</dbReference>
<keyword evidence="2" id="KW-0560">Oxidoreductase</keyword>
<protein>
    <recommendedName>
        <fullName evidence="3">Probable quinone oxidoreductase</fullName>
    </recommendedName>
</protein>
<dbReference type="PANTHER" id="PTHR48106">
    <property type="entry name" value="QUINONE OXIDOREDUCTASE PIG3-RELATED"/>
    <property type="match status" value="1"/>
</dbReference>
<proteinExistence type="predicted"/>
<dbReference type="Gene3D" id="3.40.50.720">
    <property type="entry name" value="NAD(P)-binding Rossmann-like Domain"/>
    <property type="match status" value="1"/>
</dbReference>
<dbReference type="InterPro" id="IPR036291">
    <property type="entry name" value="NAD(P)-bd_dom_sf"/>
</dbReference>
<evidence type="ECO:0000313" key="6">
    <source>
        <dbReference type="Proteomes" id="UP000275408"/>
    </source>
</evidence>
<dbReference type="EMBL" id="RCHS01002686">
    <property type="protein sequence ID" value="RMX46517.1"/>
    <property type="molecule type" value="Genomic_DNA"/>
</dbReference>
<dbReference type="SUPFAM" id="SSF51735">
    <property type="entry name" value="NAD(P)-binding Rossmann-fold domains"/>
    <property type="match status" value="1"/>
</dbReference>
<dbReference type="GO" id="GO:0035925">
    <property type="term" value="F:mRNA 3'-UTR AU-rich region binding"/>
    <property type="evidence" value="ECO:0007669"/>
    <property type="project" value="TreeGrafter"/>
</dbReference>
<dbReference type="Proteomes" id="UP000275408">
    <property type="component" value="Unassembled WGS sequence"/>
</dbReference>
<dbReference type="InterPro" id="IPR013149">
    <property type="entry name" value="ADH-like_C"/>
</dbReference>
<evidence type="ECO:0000256" key="3">
    <source>
        <dbReference type="ARBA" id="ARBA00070796"/>
    </source>
</evidence>
<dbReference type="OrthoDB" id="3509362at2759"/>
<dbReference type="InterPro" id="IPR011032">
    <property type="entry name" value="GroES-like_sf"/>
</dbReference>
<evidence type="ECO:0000256" key="2">
    <source>
        <dbReference type="ARBA" id="ARBA00023002"/>
    </source>
</evidence>
<dbReference type="AlphaFoldDB" id="A0A3M6TYQ2"/>
<dbReference type="SMART" id="SM00829">
    <property type="entry name" value="PKS_ER"/>
    <property type="match status" value="1"/>
</dbReference>
<dbReference type="InterPro" id="IPR047618">
    <property type="entry name" value="QOR-like"/>
</dbReference>
<reference evidence="5 6" key="1">
    <citation type="journal article" date="2018" name="Sci. Rep.">
        <title>Comparative analysis of the Pocillopora damicornis genome highlights role of immune system in coral evolution.</title>
        <authorList>
            <person name="Cunning R."/>
            <person name="Bay R.A."/>
            <person name="Gillette P."/>
            <person name="Baker A.C."/>
            <person name="Traylor-Knowles N."/>
        </authorList>
    </citation>
    <scope>NUCLEOTIDE SEQUENCE [LARGE SCALE GENOMIC DNA]</scope>
    <source>
        <strain evidence="5">RSMAS</strain>
        <tissue evidence="5">Whole animal</tissue>
    </source>
</reference>
<accession>A0A3M6TYQ2</accession>
<dbReference type="Pfam" id="PF00107">
    <property type="entry name" value="ADH_zinc_N"/>
    <property type="match status" value="1"/>
</dbReference>
<dbReference type="STRING" id="46731.A0A3M6TYQ2"/>
<dbReference type="GO" id="GO:0070402">
    <property type="term" value="F:NADPH binding"/>
    <property type="evidence" value="ECO:0007669"/>
    <property type="project" value="TreeGrafter"/>
</dbReference>
<dbReference type="InterPro" id="IPR013154">
    <property type="entry name" value="ADH-like_N"/>
</dbReference>